<accession>X1U5I2</accession>
<evidence type="ECO:0000313" key="2">
    <source>
        <dbReference type="EMBL" id="GAI95080.1"/>
    </source>
</evidence>
<dbReference type="PANTHER" id="PTHR43312">
    <property type="entry name" value="D-THREO-ALDOSE 1-DEHYDROGENASE"/>
    <property type="match status" value="1"/>
</dbReference>
<dbReference type="InterPro" id="IPR036812">
    <property type="entry name" value="NAD(P)_OxRdtase_dom_sf"/>
</dbReference>
<reference evidence="2" key="1">
    <citation type="journal article" date="2014" name="Front. Microbiol.">
        <title>High frequency of phylogenetically diverse reductive dehalogenase-homologous genes in deep subseafloor sedimentary metagenomes.</title>
        <authorList>
            <person name="Kawai M."/>
            <person name="Futagami T."/>
            <person name="Toyoda A."/>
            <person name="Takaki Y."/>
            <person name="Nishi S."/>
            <person name="Hori S."/>
            <person name="Arai W."/>
            <person name="Tsubouchi T."/>
            <person name="Morono Y."/>
            <person name="Uchiyama I."/>
            <person name="Ito T."/>
            <person name="Fujiyama A."/>
            <person name="Inagaki F."/>
            <person name="Takami H."/>
        </authorList>
    </citation>
    <scope>NUCLEOTIDE SEQUENCE</scope>
    <source>
        <strain evidence="2">Expedition CK06-06</strain>
    </source>
</reference>
<sequence length="126" mass="14609">YRTLGKTGIRLPIVNMGIMNSFNSELIKSSYDIGVRHFDTAHLYQFGQSEEMLGNAIKELNVRNKVIIGTKVAIPHYRQKTTFEKAKETFISMTEKSLERLKTDYVDILYIHDVTNTEELNSEKEY</sequence>
<evidence type="ECO:0000259" key="1">
    <source>
        <dbReference type="Pfam" id="PF00248"/>
    </source>
</evidence>
<feature type="non-terminal residue" evidence="2">
    <location>
        <position position="1"/>
    </location>
</feature>
<dbReference type="EMBL" id="BARW01024715">
    <property type="protein sequence ID" value="GAI95080.1"/>
    <property type="molecule type" value="Genomic_DNA"/>
</dbReference>
<dbReference type="Gene3D" id="3.20.20.100">
    <property type="entry name" value="NADP-dependent oxidoreductase domain"/>
    <property type="match status" value="1"/>
</dbReference>
<name>X1U5I2_9ZZZZ</name>
<comment type="caution">
    <text evidence="2">The sequence shown here is derived from an EMBL/GenBank/DDBJ whole genome shotgun (WGS) entry which is preliminary data.</text>
</comment>
<dbReference type="InterPro" id="IPR053135">
    <property type="entry name" value="AKR2_Oxidoreductase"/>
</dbReference>
<dbReference type="PANTHER" id="PTHR43312:SF1">
    <property type="entry name" value="NADP-DEPENDENT OXIDOREDUCTASE DOMAIN-CONTAINING PROTEIN"/>
    <property type="match status" value="1"/>
</dbReference>
<dbReference type="InterPro" id="IPR023210">
    <property type="entry name" value="NADP_OxRdtase_dom"/>
</dbReference>
<protein>
    <recommendedName>
        <fullName evidence="1">NADP-dependent oxidoreductase domain-containing protein</fullName>
    </recommendedName>
</protein>
<organism evidence="2">
    <name type="scientific">marine sediment metagenome</name>
    <dbReference type="NCBI Taxonomy" id="412755"/>
    <lineage>
        <taxon>unclassified sequences</taxon>
        <taxon>metagenomes</taxon>
        <taxon>ecological metagenomes</taxon>
    </lineage>
</organism>
<feature type="domain" description="NADP-dependent oxidoreductase" evidence="1">
    <location>
        <begin position="24"/>
        <end position="117"/>
    </location>
</feature>
<gene>
    <name evidence="2" type="ORF">S12H4_40691</name>
</gene>
<dbReference type="AlphaFoldDB" id="X1U5I2"/>
<dbReference type="SUPFAM" id="SSF51430">
    <property type="entry name" value="NAD(P)-linked oxidoreductase"/>
    <property type="match status" value="1"/>
</dbReference>
<dbReference type="Pfam" id="PF00248">
    <property type="entry name" value="Aldo_ket_red"/>
    <property type="match status" value="1"/>
</dbReference>
<proteinExistence type="predicted"/>